<evidence type="ECO:0000256" key="15">
    <source>
        <dbReference type="ARBA" id="ARBA00039389"/>
    </source>
</evidence>
<reference evidence="17 18" key="1">
    <citation type="submission" date="2019-03" db="EMBL/GenBank/DDBJ databases">
        <title>Genomic Encyclopedia of Type Strains, Phase IV (KMG-IV): sequencing the most valuable type-strain genomes for metagenomic binning, comparative biology and taxonomic classification.</title>
        <authorList>
            <person name="Goeker M."/>
        </authorList>
    </citation>
    <scope>NUCLEOTIDE SEQUENCE [LARGE SCALE GENOMIC DNA]</scope>
    <source>
        <strain evidence="17 18">DSM 104836</strain>
    </source>
</reference>
<evidence type="ECO:0000256" key="12">
    <source>
        <dbReference type="ARBA" id="ARBA00037310"/>
    </source>
</evidence>
<dbReference type="PANTHER" id="PTHR36570">
    <property type="entry name" value="DISULFIDE BOND FORMATION PROTEIN B"/>
    <property type="match status" value="1"/>
</dbReference>
<dbReference type="OrthoDB" id="9808637at2"/>
<evidence type="ECO:0000256" key="9">
    <source>
        <dbReference type="ARBA" id="ARBA00023136"/>
    </source>
</evidence>
<name>A0A4V2UN07_9RHOB</name>
<gene>
    <name evidence="17" type="ORF">EDD52_11519</name>
</gene>
<organism evidence="17 18">
    <name type="scientific">Primorskyibacter sedentarius</name>
    <dbReference type="NCBI Taxonomy" id="745311"/>
    <lineage>
        <taxon>Bacteria</taxon>
        <taxon>Pseudomonadati</taxon>
        <taxon>Pseudomonadota</taxon>
        <taxon>Alphaproteobacteria</taxon>
        <taxon>Rhodobacterales</taxon>
        <taxon>Roseobacteraceae</taxon>
        <taxon>Primorskyibacter</taxon>
    </lineage>
</organism>
<evidence type="ECO:0000256" key="3">
    <source>
        <dbReference type="ARBA" id="ARBA00022475"/>
    </source>
</evidence>
<comment type="function">
    <text evidence="12">Required for disulfide bond formation in some proteins. Part of a redox system composed of DsbI and DsbL that mediates formation of an essential disulfide bond in AssT.</text>
</comment>
<evidence type="ECO:0000256" key="6">
    <source>
        <dbReference type="ARBA" id="ARBA00022982"/>
    </source>
</evidence>
<dbReference type="PANTHER" id="PTHR36570:SF1">
    <property type="entry name" value="PROTEIN-DISULFIDE OXIDOREDUCTASE DSBI"/>
    <property type="match status" value="1"/>
</dbReference>
<dbReference type="PIRSF" id="PIRSF033913">
    <property type="entry name" value="S-S_format_DsbB"/>
    <property type="match status" value="1"/>
</dbReference>
<dbReference type="InterPro" id="IPR024199">
    <property type="entry name" value="Uncharacterised_DsbB"/>
</dbReference>
<sequence>MNCKTLTILAGLGSALLILGAFGFQHIGGMAPCKLCIYQRYPHAVAVAIAALALALGQRWLTLLGALAALGTAGVGMYHTGVERGWWPGPDTCTSGPVEGLSTEDLLNQIMSAPLVRCDDVPWEMLGLSMASWNAIASLFLAAVWIAAYRARD</sequence>
<comment type="subcellular location">
    <subcellularLocation>
        <location evidence="1">Cell inner membrane</location>
        <topology evidence="1">Multi-pass membrane protein</topology>
    </subcellularLocation>
</comment>
<evidence type="ECO:0000256" key="4">
    <source>
        <dbReference type="ARBA" id="ARBA00022519"/>
    </source>
</evidence>
<keyword evidence="7 16" id="KW-1133">Transmembrane helix</keyword>
<comment type="similarity">
    <text evidence="13">Belongs to the DsbB family. DsbI subfamily.</text>
</comment>
<evidence type="ECO:0000256" key="8">
    <source>
        <dbReference type="ARBA" id="ARBA00023002"/>
    </source>
</evidence>
<dbReference type="InterPro" id="IPR003752">
    <property type="entry name" value="DiS_bond_form_DsbB/BdbC"/>
</dbReference>
<comment type="caution">
    <text evidence="17">The sequence shown here is derived from an EMBL/GenBank/DDBJ whole genome shotgun (WGS) entry which is preliminary data.</text>
</comment>
<evidence type="ECO:0000256" key="14">
    <source>
        <dbReference type="ARBA" id="ARBA00038526"/>
    </source>
</evidence>
<keyword evidence="11" id="KW-0676">Redox-active center</keyword>
<evidence type="ECO:0000256" key="13">
    <source>
        <dbReference type="ARBA" id="ARBA00038060"/>
    </source>
</evidence>
<evidence type="ECO:0000256" key="1">
    <source>
        <dbReference type="ARBA" id="ARBA00004429"/>
    </source>
</evidence>
<evidence type="ECO:0000256" key="16">
    <source>
        <dbReference type="SAM" id="Phobius"/>
    </source>
</evidence>
<dbReference type="InterPro" id="IPR023380">
    <property type="entry name" value="DsbB-like_sf"/>
</dbReference>
<dbReference type="GO" id="GO:0015035">
    <property type="term" value="F:protein-disulfide reductase activity"/>
    <property type="evidence" value="ECO:0007669"/>
    <property type="project" value="InterPro"/>
</dbReference>
<evidence type="ECO:0000256" key="10">
    <source>
        <dbReference type="ARBA" id="ARBA00023157"/>
    </source>
</evidence>
<dbReference type="Pfam" id="PF02600">
    <property type="entry name" value="DsbB"/>
    <property type="match status" value="1"/>
</dbReference>
<evidence type="ECO:0000313" key="17">
    <source>
        <dbReference type="EMBL" id="TCS60201.1"/>
    </source>
</evidence>
<keyword evidence="5 16" id="KW-0812">Transmembrane</keyword>
<dbReference type="GO" id="GO:0006457">
    <property type="term" value="P:protein folding"/>
    <property type="evidence" value="ECO:0007669"/>
    <property type="project" value="InterPro"/>
</dbReference>
<keyword evidence="8" id="KW-0560">Oxidoreductase</keyword>
<evidence type="ECO:0000256" key="2">
    <source>
        <dbReference type="ARBA" id="ARBA00022448"/>
    </source>
</evidence>
<feature type="transmembrane region" description="Helical" evidence="16">
    <location>
        <begin position="63"/>
        <end position="81"/>
    </location>
</feature>
<keyword evidence="4" id="KW-0997">Cell inner membrane</keyword>
<protein>
    <recommendedName>
        <fullName evidence="15">Putative protein-disulfide oxidoreductase DsbI</fullName>
    </recommendedName>
</protein>
<proteinExistence type="inferred from homology"/>
<evidence type="ECO:0000256" key="5">
    <source>
        <dbReference type="ARBA" id="ARBA00022692"/>
    </source>
</evidence>
<feature type="transmembrane region" description="Helical" evidence="16">
    <location>
        <begin position="39"/>
        <end position="56"/>
    </location>
</feature>
<keyword evidence="6" id="KW-0249">Electron transport</keyword>
<dbReference type="RefSeq" id="WP_132247258.1">
    <property type="nucleotide sequence ID" value="NZ_SLZU01000015.1"/>
</dbReference>
<dbReference type="EMBL" id="SLZU01000015">
    <property type="protein sequence ID" value="TCS60201.1"/>
    <property type="molecule type" value="Genomic_DNA"/>
</dbReference>
<evidence type="ECO:0000313" key="18">
    <source>
        <dbReference type="Proteomes" id="UP000295696"/>
    </source>
</evidence>
<dbReference type="InterPro" id="IPR050183">
    <property type="entry name" value="DsbB"/>
</dbReference>
<dbReference type="GO" id="GO:0005886">
    <property type="term" value="C:plasma membrane"/>
    <property type="evidence" value="ECO:0007669"/>
    <property type="project" value="UniProtKB-SubCell"/>
</dbReference>
<accession>A0A4V2UN07</accession>
<evidence type="ECO:0000256" key="7">
    <source>
        <dbReference type="ARBA" id="ARBA00022989"/>
    </source>
</evidence>
<keyword evidence="18" id="KW-1185">Reference proteome</keyword>
<keyword evidence="2" id="KW-0813">Transport</keyword>
<feature type="transmembrane region" description="Helical" evidence="16">
    <location>
        <begin position="130"/>
        <end position="149"/>
    </location>
</feature>
<dbReference type="AlphaFoldDB" id="A0A4V2UN07"/>
<dbReference type="Gene3D" id="1.20.1550.10">
    <property type="entry name" value="DsbB-like"/>
    <property type="match status" value="1"/>
</dbReference>
<keyword evidence="3" id="KW-1003">Cell membrane</keyword>
<comment type="subunit">
    <text evidence="14">Interacts with DsbL.</text>
</comment>
<evidence type="ECO:0000256" key="11">
    <source>
        <dbReference type="ARBA" id="ARBA00023284"/>
    </source>
</evidence>
<dbReference type="SUPFAM" id="SSF158442">
    <property type="entry name" value="DsbB-like"/>
    <property type="match status" value="1"/>
</dbReference>
<keyword evidence="10" id="KW-1015">Disulfide bond</keyword>
<dbReference type="Proteomes" id="UP000295696">
    <property type="component" value="Unassembled WGS sequence"/>
</dbReference>
<keyword evidence="9 16" id="KW-0472">Membrane</keyword>